<feature type="binding site" description="axial binding residue" evidence="8">
    <location>
        <position position="476"/>
    </location>
    <ligand>
        <name>heme</name>
        <dbReference type="ChEBI" id="CHEBI:30413"/>
    </ligand>
    <ligandPart>
        <name>Fe</name>
        <dbReference type="ChEBI" id="CHEBI:18248"/>
    </ligandPart>
</feature>
<organism evidence="10 11">
    <name type="scientific">Aureobasidium pullulans</name>
    <name type="common">Black yeast</name>
    <name type="synonym">Pullularia pullulans</name>
    <dbReference type="NCBI Taxonomy" id="5580"/>
    <lineage>
        <taxon>Eukaryota</taxon>
        <taxon>Fungi</taxon>
        <taxon>Dikarya</taxon>
        <taxon>Ascomycota</taxon>
        <taxon>Pezizomycotina</taxon>
        <taxon>Dothideomycetes</taxon>
        <taxon>Dothideomycetidae</taxon>
        <taxon>Dothideales</taxon>
        <taxon>Saccotheciaceae</taxon>
        <taxon>Aureobasidium</taxon>
    </lineage>
</organism>
<dbReference type="InterPro" id="IPR002403">
    <property type="entry name" value="Cyt_P450_E_grp-IV"/>
</dbReference>
<dbReference type="Pfam" id="PF00067">
    <property type="entry name" value="p450"/>
    <property type="match status" value="1"/>
</dbReference>
<dbReference type="SUPFAM" id="SSF48264">
    <property type="entry name" value="Cytochrome P450"/>
    <property type="match status" value="1"/>
</dbReference>
<keyword evidence="7 9" id="KW-0503">Monooxygenase</keyword>
<proteinExistence type="inferred from homology"/>
<dbReference type="GO" id="GO:0016705">
    <property type="term" value="F:oxidoreductase activity, acting on paired donors, with incorporation or reduction of molecular oxygen"/>
    <property type="evidence" value="ECO:0007669"/>
    <property type="project" value="InterPro"/>
</dbReference>
<dbReference type="Proteomes" id="UP000304951">
    <property type="component" value="Unassembled WGS sequence"/>
</dbReference>
<dbReference type="AlphaFoldDB" id="A0A4V4I096"/>
<evidence type="ECO:0000256" key="9">
    <source>
        <dbReference type="RuleBase" id="RU000461"/>
    </source>
</evidence>
<evidence type="ECO:0000256" key="3">
    <source>
        <dbReference type="ARBA" id="ARBA00022617"/>
    </source>
</evidence>
<comment type="cofactor">
    <cofactor evidence="1 8">
        <name>heme</name>
        <dbReference type="ChEBI" id="CHEBI:30413"/>
    </cofactor>
</comment>
<dbReference type="PANTHER" id="PTHR46206:SF1">
    <property type="entry name" value="P450, PUTATIVE (EUROFUNG)-RELATED"/>
    <property type="match status" value="1"/>
</dbReference>
<dbReference type="InterPro" id="IPR001128">
    <property type="entry name" value="Cyt_P450"/>
</dbReference>
<keyword evidence="3 8" id="KW-0349">Heme</keyword>
<dbReference type="PROSITE" id="PS00086">
    <property type="entry name" value="CYTOCHROME_P450"/>
    <property type="match status" value="1"/>
</dbReference>
<dbReference type="EMBL" id="QZAF01000136">
    <property type="protein sequence ID" value="THV71863.1"/>
    <property type="molecule type" value="Genomic_DNA"/>
</dbReference>
<evidence type="ECO:0000256" key="6">
    <source>
        <dbReference type="ARBA" id="ARBA00023004"/>
    </source>
</evidence>
<dbReference type="GO" id="GO:0020037">
    <property type="term" value="F:heme binding"/>
    <property type="evidence" value="ECO:0007669"/>
    <property type="project" value="InterPro"/>
</dbReference>
<keyword evidence="6 8" id="KW-0408">Iron</keyword>
<evidence type="ECO:0000256" key="8">
    <source>
        <dbReference type="PIRSR" id="PIRSR602403-1"/>
    </source>
</evidence>
<evidence type="ECO:0000313" key="11">
    <source>
        <dbReference type="Proteomes" id="UP000304951"/>
    </source>
</evidence>
<dbReference type="GO" id="GO:0005506">
    <property type="term" value="F:iron ion binding"/>
    <property type="evidence" value="ECO:0007669"/>
    <property type="project" value="InterPro"/>
</dbReference>
<keyword evidence="4 8" id="KW-0479">Metal-binding</keyword>
<evidence type="ECO:0000256" key="7">
    <source>
        <dbReference type="ARBA" id="ARBA00023033"/>
    </source>
</evidence>
<dbReference type="InterPro" id="IPR036396">
    <property type="entry name" value="Cyt_P450_sf"/>
</dbReference>
<dbReference type="Gene3D" id="1.10.630.10">
    <property type="entry name" value="Cytochrome P450"/>
    <property type="match status" value="1"/>
</dbReference>
<dbReference type="PRINTS" id="PR00465">
    <property type="entry name" value="EP450IV"/>
</dbReference>
<protein>
    <submittedName>
        <fullName evidence="10">Putative P450 monooxygenase</fullName>
    </submittedName>
</protein>
<comment type="similarity">
    <text evidence="2 9">Belongs to the cytochrome P450 family.</text>
</comment>
<comment type="caution">
    <text evidence="10">The sequence shown here is derived from an EMBL/GenBank/DDBJ whole genome shotgun (WGS) entry which is preliminary data.</text>
</comment>
<reference evidence="10 11" key="1">
    <citation type="submission" date="2018-10" db="EMBL/GenBank/DDBJ databases">
        <title>Fifty Aureobasidium pullulans genomes reveal a recombining polyextremotolerant generalist.</title>
        <authorList>
            <person name="Gostincar C."/>
            <person name="Turk M."/>
            <person name="Zajc J."/>
            <person name="Gunde-Cimerman N."/>
        </authorList>
    </citation>
    <scope>NUCLEOTIDE SEQUENCE [LARGE SCALE GENOMIC DNA]</scope>
    <source>
        <strain evidence="10 11">EXF-11900</strain>
    </source>
</reference>
<keyword evidence="5 9" id="KW-0560">Oxidoreductase</keyword>
<sequence>MDFLIAYFTARPALSLLALTLALLLAARLRNSKTTVPKTLPWVGKSTGPLAEIRASYASFNNVRQWLAEGYAKYSKKGKSYIFPDFSGKPTIIIPNDKLRWLIDNPDDVASVAAVHYDLLAGDYNFTSPHILKTLYHEHVVHRSLARNLDDVIPGTWDEIQHAFNDTWGTDTKEWKDICVFDNLMQTIARVSNRMFVGLPLCRNKTYLSNMGAFAQDVILCMTLLNFTPAFTKPLFGRIFSIPNIIHYKRTSKLTIPIIAQRIQDIKNKCELPNDYLTWHIKLANAEGRPEEATPEMIARYLMPLNFAAIHTTTFTIVNTFFDILGSDPSKEVLEGLREEAERVFAEANGVWTKASLSKLVRADSAIKESMRVSNFATQGVQRKIVAREGLMNSEEGWTAPYGSIIGIDVHSVHHDPDVYPEPNTYDAFRFSRPREAFEAGAGGDKDARGSLGMRNMGMITTGNTFVPFGHGRHACPGRFFVNHELKMLLAYVVMNYDVQYLSERPENQWFGVNVIPSMKTNIKTFEFQVQQPTIIGMSICISQDGFAPG</sequence>
<evidence type="ECO:0000256" key="2">
    <source>
        <dbReference type="ARBA" id="ARBA00010617"/>
    </source>
</evidence>
<gene>
    <name evidence="10" type="ORF">D6D28_04137</name>
</gene>
<dbReference type="InterPro" id="IPR017972">
    <property type="entry name" value="Cyt_P450_CS"/>
</dbReference>
<dbReference type="PANTHER" id="PTHR46206">
    <property type="entry name" value="CYTOCHROME P450"/>
    <property type="match status" value="1"/>
</dbReference>
<evidence type="ECO:0000313" key="10">
    <source>
        <dbReference type="EMBL" id="THV71863.1"/>
    </source>
</evidence>
<evidence type="ECO:0000256" key="5">
    <source>
        <dbReference type="ARBA" id="ARBA00023002"/>
    </source>
</evidence>
<dbReference type="CDD" id="cd11041">
    <property type="entry name" value="CYP503A1-like"/>
    <property type="match status" value="1"/>
</dbReference>
<accession>A0A4V4I096</accession>
<evidence type="ECO:0000256" key="1">
    <source>
        <dbReference type="ARBA" id="ARBA00001971"/>
    </source>
</evidence>
<dbReference type="GO" id="GO:0004497">
    <property type="term" value="F:monooxygenase activity"/>
    <property type="evidence" value="ECO:0007669"/>
    <property type="project" value="UniProtKB-KW"/>
</dbReference>
<evidence type="ECO:0000256" key="4">
    <source>
        <dbReference type="ARBA" id="ARBA00022723"/>
    </source>
</evidence>
<name>A0A4V4I096_AURPU</name>